<evidence type="ECO:0000256" key="1">
    <source>
        <dbReference type="SAM" id="SignalP"/>
    </source>
</evidence>
<dbReference type="STRING" id="1842532.A7E78_00235"/>
<dbReference type="Proteomes" id="UP000182517">
    <property type="component" value="Chromosome"/>
</dbReference>
<evidence type="ECO:0000313" key="4">
    <source>
        <dbReference type="Proteomes" id="UP000182517"/>
    </source>
</evidence>
<dbReference type="KEGG" id="pef:A7E78_00235"/>
<feature type="chain" id="PRO_5010337018" description="Ice-binding protein C-terminal domain-containing protein" evidence="1">
    <location>
        <begin position="25"/>
        <end position="277"/>
    </location>
</feature>
<organism evidence="3 4">
    <name type="scientific">Syntrophotalea acetylenivorans</name>
    <dbReference type="NCBI Taxonomy" id="1842532"/>
    <lineage>
        <taxon>Bacteria</taxon>
        <taxon>Pseudomonadati</taxon>
        <taxon>Thermodesulfobacteriota</taxon>
        <taxon>Desulfuromonadia</taxon>
        <taxon>Desulfuromonadales</taxon>
        <taxon>Syntrophotaleaceae</taxon>
        <taxon>Syntrophotalea</taxon>
    </lineage>
</organism>
<reference evidence="3 4" key="1">
    <citation type="journal article" date="2017" name="Genome Announc.">
        <title>Complete Genome Sequences of Two Acetylene-Fermenting Pelobacter acetylenicus Strains.</title>
        <authorList>
            <person name="Sutton J.M."/>
            <person name="Baesman S.M."/>
            <person name="Fierst J.L."/>
            <person name="Poret-Peterson A.T."/>
            <person name="Oremland R.S."/>
            <person name="Dunlap D.S."/>
            <person name="Akob D.M."/>
        </authorList>
    </citation>
    <scope>NUCLEOTIDE SEQUENCE [LARGE SCALE GENOMIC DNA]</scope>
    <source>
        <strain evidence="3 4">SFB93</strain>
    </source>
</reference>
<evidence type="ECO:0000259" key="2">
    <source>
        <dbReference type="Pfam" id="PF07589"/>
    </source>
</evidence>
<dbReference type="NCBIfam" id="TIGR02595">
    <property type="entry name" value="PEP_CTERM"/>
    <property type="match status" value="1"/>
</dbReference>
<gene>
    <name evidence="3" type="ORF">A7E78_00235</name>
</gene>
<keyword evidence="1" id="KW-0732">Signal</keyword>
<dbReference type="AlphaFoldDB" id="A0A1L3GKE5"/>
<dbReference type="RefSeq" id="WP_072282387.1">
    <property type="nucleotide sequence ID" value="NZ_CP015519.1"/>
</dbReference>
<keyword evidence="4" id="KW-1185">Reference proteome</keyword>
<accession>A0A1L3GKE5</accession>
<protein>
    <recommendedName>
        <fullName evidence="2">Ice-binding protein C-terminal domain-containing protein</fullName>
    </recommendedName>
</protein>
<feature type="domain" description="Ice-binding protein C-terminal" evidence="2">
    <location>
        <begin position="251"/>
        <end position="274"/>
    </location>
</feature>
<dbReference type="InterPro" id="IPR013424">
    <property type="entry name" value="Ice-binding_C"/>
</dbReference>
<feature type="signal peptide" evidence="1">
    <location>
        <begin position="1"/>
        <end position="24"/>
    </location>
</feature>
<sequence>MRKLLVVLLSAALLFGAGLGSAFALTLDNGLTGVNNFHLELGQGLTSSSIGFGGYADQVFQWDVFVEVDGAVSSLSNTSIWTETLSIDAGNTALSFVNSALGLTVQVNGTLGLFDNVFVTSYTLANTGSQTLTDISLFQYLDPDLGNTTSNDAAVTTVGGETMLLAIENDSVPNSSIGLVNGGTFGGLSFAGWEIDNFSVLRSNILGGGYDLTDSINGTNPFDVTMALQYDIASLAVGTSVSATSELVANPVPEPGTLLLLGGGLVGLAYLRKRKKA</sequence>
<proteinExistence type="predicted"/>
<name>A0A1L3GKE5_9BACT</name>
<dbReference type="Pfam" id="PF07589">
    <property type="entry name" value="PEP-CTERM"/>
    <property type="match status" value="1"/>
</dbReference>
<evidence type="ECO:0000313" key="3">
    <source>
        <dbReference type="EMBL" id="APG26427.1"/>
    </source>
</evidence>
<dbReference type="EMBL" id="CP015519">
    <property type="protein sequence ID" value="APG26427.1"/>
    <property type="molecule type" value="Genomic_DNA"/>
</dbReference>